<dbReference type="Gene3D" id="2.30.110.10">
    <property type="entry name" value="Electron Transport, Fmn-binding Protein, Chain A"/>
    <property type="match status" value="1"/>
</dbReference>
<dbReference type="AlphaFoldDB" id="A0A5B2VVM6"/>
<dbReference type="PANTHER" id="PTHR42815">
    <property type="entry name" value="FAD-BINDING, PUTATIVE (AFU_ORTHOLOGUE AFUA_6G07600)-RELATED"/>
    <property type="match status" value="1"/>
</dbReference>
<reference evidence="2 3" key="1">
    <citation type="submission" date="2019-09" db="EMBL/GenBank/DDBJ databases">
        <title>Chitinophaga ginsengihumi sp. nov., isolated from soil of ginseng rhizosphere.</title>
        <authorList>
            <person name="Lee J."/>
        </authorList>
    </citation>
    <scope>NUCLEOTIDE SEQUENCE [LARGE SCALE GENOMIC DNA]</scope>
    <source>
        <strain evidence="2 3">BN140078</strain>
    </source>
</reference>
<dbReference type="InterPro" id="IPR012349">
    <property type="entry name" value="Split_barrel_FMN-bd"/>
</dbReference>
<gene>
    <name evidence="2" type="ORF">F0L74_08775</name>
</gene>
<feature type="domain" description="Pyridoxamine 5'-phosphate oxidase N-terminal" evidence="1">
    <location>
        <begin position="38"/>
        <end position="139"/>
    </location>
</feature>
<dbReference type="Pfam" id="PF01243">
    <property type="entry name" value="PNPOx_N"/>
    <property type="match status" value="1"/>
</dbReference>
<reference evidence="2 3" key="2">
    <citation type="submission" date="2019-09" db="EMBL/GenBank/DDBJ databases">
        <authorList>
            <person name="Jin C."/>
        </authorList>
    </citation>
    <scope>NUCLEOTIDE SEQUENCE [LARGE SCALE GENOMIC DNA]</scope>
    <source>
        <strain evidence="2 3">BN140078</strain>
    </source>
</reference>
<evidence type="ECO:0000259" key="1">
    <source>
        <dbReference type="Pfam" id="PF01243"/>
    </source>
</evidence>
<organism evidence="2 3">
    <name type="scientific">Chitinophaga agrisoli</name>
    <dbReference type="NCBI Taxonomy" id="2607653"/>
    <lineage>
        <taxon>Bacteria</taxon>
        <taxon>Pseudomonadati</taxon>
        <taxon>Bacteroidota</taxon>
        <taxon>Chitinophagia</taxon>
        <taxon>Chitinophagales</taxon>
        <taxon>Chitinophagaceae</taxon>
        <taxon>Chitinophaga</taxon>
    </lineage>
</organism>
<dbReference type="SUPFAM" id="SSF50475">
    <property type="entry name" value="FMN-binding split barrel"/>
    <property type="match status" value="1"/>
</dbReference>
<sequence length="209" mass="24597">MNYPQLAFTDAIKQQQEEWGSRTAYARMENFRYVDGLTDAEIEFIRERDSFYMASFGENEYPYIQHRGGPKGFIKVIDRDTIGIVDFSGNRQYISVGNITENPNVSLILVSYPLGARLKIYAKASIVALGEDDQLYEYLKPADYRFKPERMMIFKIQAYDWNCQQHIMPRYSESEVRELFTRQQQYISKLEQKIRELELKPPSGEQEKP</sequence>
<keyword evidence="3" id="KW-1185">Reference proteome</keyword>
<evidence type="ECO:0000313" key="3">
    <source>
        <dbReference type="Proteomes" id="UP000324611"/>
    </source>
</evidence>
<accession>A0A5B2VVM6</accession>
<comment type="caution">
    <text evidence="2">The sequence shown here is derived from an EMBL/GenBank/DDBJ whole genome shotgun (WGS) entry which is preliminary data.</text>
</comment>
<dbReference type="RefSeq" id="WP_149837490.1">
    <property type="nucleotide sequence ID" value="NZ_VUOC01000002.1"/>
</dbReference>
<name>A0A5B2VVM6_9BACT</name>
<dbReference type="InterPro" id="IPR011576">
    <property type="entry name" value="Pyridox_Oxase_N"/>
</dbReference>
<dbReference type="EMBL" id="VUOC01000002">
    <property type="protein sequence ID" value="KAA2242618.1"/>
    <property type="molecule type" value="Genomic_DNA"/>
</dbReference>
<evidence type="ECO:0000313" key="2">
    <source>
        <dbReference type="EMBL" id="KAA2242618.1"/>
    </source>
</evidence>
<dbReference type="Proteomes" id="UP000324611">
    <property type="component" value="Unassembled WGS sequence"/>
</dbReference>
<proteinExistence type="predicted"/>
<protein>
    <submittedName>
        <fullName evidence="2">Pyridoxamine 5'-phosphate oxidase family protein</fullName>
    </submittedName>
</protein>
<dbReference type="PANTHER" id="PTHR42815:SF2">
    <property type="entry name" value="FAD-BINDING, PUTATIVE (AFU_ORTHOLOGUE AFUA_6G07600)-RELATED"/>
    <property type="match status" value="1"/>
</dbReference>